<feature type="region of interest" description="Disordered" evidence="1">
    <location>
        <begin position="231"/>
        <end position="255"/>
    </location>
</feature>
<keyword evidence="4" id="KW-1185">Reference proteome</keyword>
<evidence type="ECO:0000259" key="2">
    <source>
        <dbReference type="SMART" id="SM00128"/>
    </source>
</evidence>
<dbReference type="PANTHER" id="PTHR11200:SF275">
    <property type="entry name" value="LD06095P"/>
    <property type="match status" value="1"/>
</dbReference>
<keyword evidence="3" id="KW-0255">Endonuclease</keyword>
<sequence>MTESGRPTRSGHGNVVARLHALFPGPGLTSPRQAQQPPPPVSPAAPPARPALKVRVVTWNMHESLPKGDLSELLGSLLDQASATMQVQDPSGLTSLPLDARHPYHLVVVAGQECPTATGLPLGLGAGFRLKDLVEKEKDKAKDKEGKKLAEYEQRDVESETGSTRAPALAEPGTPQLAFAMPAAMESEEPIDSPSAKGSTDLSHHKSLLHSSPWSLMLDGWYSNKTLPHRSTKSLPDVGDSPLPRADTPGGSDAKSINVAGEAGHVRPATAPYELLSKERMMGLYLAVYVNVNVKHLVKGTSKDAVTTGLIGGRVGNKGGVGISVNIAGTTLLFINAHLAAHEGKVQHRIADFAKIKAELDVDDFLAPDDPRIMSEDITDKFDYTFLCGDLNFRLDITRLHADWLISRKEYAQALAFDQLRKIMEAGRAFVGFHEAPITFPPTFKYDVMRTLKRRRSSSKPLASPFLPSTPVPGHQKILTHVTEKDGETPDVNVVSEPEHVQEQEQERERDQDAASVVSSTFTSARSKYTSQSQGDDAHEDMEEEDLFFATETKTKSGKVIQRLSLTAIKAKWVAMVSPAKTEFINHIPTKRRKRPKVDSARNSPAPEANGRRSQSAPRSVFDERASSTNLLDGVIGQEFTGGDVYDSSHKQRVPSWCDRILWKSTVEPNPEETLPPLQPPRNRVSNIFQVLRPVRNRRDSASSMLSAVLGPLNSSATRLPSSPLSSPGLPREQRKASRPQPHRAPRMSRPKSVDTLPTLTALRAFTSPLPPLPRRLSFEGATPTSSVPLTQSQTMPPPMQDRWAPDVLASEHSPALTTAPAVVTSPASRWFGFLPAFLHREGSMPTMSRPDSPITPEQPPPQRGTVVCLGYRSLDDAAMRRLEGRSDHRPVIGSYAIYI</sequence>
<dbReference type="PANTHER" id="PTHR11200">
    <property type="entry name" value="INOSITOL 5-PHOSPHATASE"/>
    <property type="match status" value="1"/>
</dbReference>
<dbReference type="InterPro" id="IPR036691">
    <property type="entry name" value="Endo/exonu/phosph_ase_sf"/>
</dbReference>
<dbReference type="Gene3D" id="3.60.10.10">
    <property type="entry name" value="Endonuclease/exonuclease/phosphatase"/>
    <property type="match status" value="2"/>
</dbReference>
<feature type="compositionally biased region" description="Basic residues" evidence="1">
    <location>
        <begin position="737"/>
        <end position="750"/>
    </location>
</feature>
<keyword evidence="3" id="KW-0540">Nuclease</keyword>
<feature type="region of interest" description="Disordered" evidence="1">
    <location>
        <begin position="586"/>
        <end position="624"/>
    </location>
</feature>
<dbReference type="GeneID" id="71999970"/>
<reference evidence="3 4" key="1">
    <citation type="journal article" date="2021" name="Environ. Microbiol.">
        <title>Gene family expansions and transcriptome signatures uncover fungal adaptations to wood decay.</title>
        <authorList>
            <person name="Hage H."/>
            <person name="Miyauchi S."/>
            <person name="Viragh M."/>
            <person name="Drula E."/>
            <person name="Min B."/>
            <person name="Chaduli D."/>
            <person name="Navarro D."/>
            <person name="Favel A."/>
            <person name="Norest M."/>
            <person name="Lesage-Meessen L."/>
            <person name="Balint B."/>
            <person name="Merenyi Z."/>
            <person name="de Eugenio L."/>
            <person name="Morin E."/>
            <person name="Martinez A.T."/>
            <person name="Baldrian P."/>
            <person name="Stursova M."/>
            <person name="Martinez M.J."/>
            <person name="Novotny C."/>
            <person name="Magnuson J.K."/>
            <person name="Spatafora J.W."/>
            <person name="Maurice S."/>
            <person name="Pangilinan J."/>
            <person name="Andreopoulos W."/>
            <person name="LaButti K."/>
            <person name="Hundley H."/>
            <person name="Na H."/>
            <person name="Kuo A."/>
            <person name="Barry K."/>
            <person name="Lipzen A."/>
            <person name="Henrissat B."/>
            <person name="Riley R."/>
            <person name="Ahrendt S."/>
            <person name="Nagy L.G."/>
            <person name="Grigoriev I.V."/>
            <person name="Martin F."/>
            <person name="Rosso M.N."/>
        </authorList>
    </citation>
    <scope>NUCLEOTIDE SEQUENCE [LARGE SCALE GENOMIC DNA]</scope>
    <source>
        <strain evidence="3 4">CIRM-BRFM 1785</strain>
    </source>
</reference>
<dbReference type="InterPro" id="IPR000300">
    <property type="entry name" value="IPPc"/>
</dbReference>
<evidence type="ECO:0000256" key="1">
    <source>
        <dbReference type="SAM" id="MobiDB-lite"/>
    </source>
</evidence>
<proteinExistence type="predicted"/>
<feature type="compositionally biased region" description="Basic and acidic residues" evidence="1">
    <location>
        <begin position="138"/>
        <end position="158"/>
    </location>
</feature>
<dbReference type="InterPro" id="IPR046985">
    <property type="entry name" value="IP5"/>
</dbReference>
<protein>
    <submittedName>
        <fullName evidence="3">Endonuclease/exonuclease/phosphatase</fullName>
    </submittedName>
</protein>
<dbReference type="Proteomes" id="UP000814176">
    <property type="component" value="Unassembled WGS sequence"/>
</dbReference>
<feature type="region of interest" description="Disordered" evidence="1">
    <location>
        <begin position="484"/>
        <end position="541"/>
    </location>
</feature>
<organism evidence="3 4">
    <name type="scientific">Rhodofomes roseus</name>
    <dbReference type="NCBI Taxonomy" id="34475"/>
    <lineage>
        <taxon>Eukaryota</taxon>
        <taxon>Fungi</taxon>
        <taxon>Dikarya</taxon>
        <taxon>Basidiomycota</taxon>
        <taxon>Agaricomycotina</taxon>
        <taxon>Agaricomycetes</taxon>
        <taxon>Polyporales</taxon>
        <taxon>Rhodofomes</taxon>
    </lineage>
</organism>
<feature type="compositionally biased region" description="Basic and acidic residues" evidence="1">
    <location>
        <begin position="497"/>
        <end position="513"/>
    </location>
</feature>
<dbReference type="GO" id="GO:0004519">
    <property type="term" value="F:endonuclease activity"/>
    <property type="evidence" value="ECO:0007669"/>
    <property type="project" value="UniProtKB-KW"/>
</dbReference>
<feature type="region of interest" description="Disordered" evidence="1">
    <location>
        <begin position="1"/>
        <end position="48"/>
    </location>
</feature>
<dbReference type="Pfam" id="PF22669">
    <property type="entry name" value="Exo_endo_phos2"/>
    <property type="match status" value="2"/>
</dbReference>
<gene>
    <name evidence="3" type="ORF">C8Q71DRAFT_542690</name>
</gene>
<feature type="compositionally biased region" description="Pro residues" evidence="1">
    <location>
        <begin position="36"/>
        <end position="48"/>
    </location>
</feature>
<feature type="compositionally biased region" description="Low complexity" evidence="1">
    <location>
        <begin position="720"/>
        <end position="731"/>
    </location>
</feature>
<dbReference type="RefSeq" id="XP_047780620.1">
    <property type="nucleotide sequence ID" value="XM_047919238.1"/>
</dbReference>
<evidence type="ECO:0000313" key="4">
    <source>
        <dbReference type="Proteomes" id="UP000814176"/>
    </source>
</evidence>
<dbReference type="EMBL" id="JADCUA010000007">
    <property type="protein sequence ID" value="KAH9838705.1"/>
    <property type="molecule type" value="Genomic_DNA"/>
</dbReference>
<evidence type="ECO:0000313" key="3">
    <source>
        <dbReference type="EMBL" id="KAH9838705.1"/>
    </source>
</evidence>
<accession>A0ABQ8KLW6</accession>
<comment type="caution">
    <text evidence="3">The sequence shown here is derived from an EMBL/GenBank/DDBJ whole genome shotgun (WGS) entry which is preliminary data.</text>
</comment>
<keyword evidence="3" id="KW-0378">Hydrolase</keyword>
<dbReference type="SMART" id="SM00128">
    <property type="entry name" value="IPPc"/>
    <property type="match status" value="1"/>
</dbReference>
<feature type="domain" description="Inositol polyphosphate-related phosphatase" evidence="2">
    <location>
        <begin position="212"/>
        <end position="488"/>
    </location>
</feature>
<feature type="region of interest" description="Disordered" evidence="1">
    <location>
        <begin position="714"/>
        <end position="798"/>
    </location>
</feature>
<feature type="compositionally biased region" description="Low complexity" evidence="1">
    <location>
        <begin position="514"/>
        <end position="527"/>
    </location>
</feature>
<name>A0ABQ8KLW6_9APHY</name>
<feature type="region of interest" description="Disordered" evidence="1">
    <location>
        <begin position="138"/>
        <end position="173"/>
    </location>
</feature>
<feature type="compositionally biased region" description="Polar residues" evidence="1">
    <location>
        <begin position="783"/>
        <end position="795"/>
    </location>
</feature>
<feature type="region of interest" description="Disordered" evidence="1">
    <location>
        <begin position="185"/>
        <end position="206"/>
    </location>
</feature>
<dbReference type="SUPFAM" id="SSF56219">
    <property type="entry name" value="DNase I-like"/>
    <property type="match status" value="1"/>
</dbReference>
<feature type="region of interest" description="Disordered" evidence="1">
    <location>
        <begin position="845"/>
        <end position="865"/>
    </location>
</feature>